<proteinExistence type="predicted"/>
<comment type="caution">
    <text evidence="2">The sequence shown here is derived from an EMBL/GenBank/DDBJ whole genome shotgun (WGS) entry which is preliminary data.</text>
</comment>
<reference evidence="2 3" key="1">
    <citation type="submission" date="2019-02" db="EMBL/GenBank/DDBJ databases">
        <title>Genome sequencing of the rare red list fungi Phlebia centrifuga.</title>
        <authorList>
            <person name="Buettner E."/>
            <person name="Kellner H."/>
        </authorList>
    </citation>
    <scope>NUCLEOTIDE SEQUENCE [LARGE SCALE GENOMIC DNA]</scope>
    <source>
        <strain evidence="2 3">DSM 108282</strain>
    </source>
</reference>
<dbReference type="Proteomes" id="UP000309038">
    <property type="component" value="Unassembled WGS sequence"/>
</dbReference>
<evidence type="ECO:0000256" key="1">
    <source>
        <dbReference type="SAM" id="MobiDB-lite"/>
    </source>
</evidence>
<organism evidence="2 3">
    <name type="scientific">Hermanssonia centrifuga</name>
    <dbReference type="NCBI Taxonomy" id="98765"/>
    <lineage>
        <taxon>Eukaryota</taxon>
        <taxon>Fungi</taxon>
        <taxon>Dikarya</taxon>
        <taxon>Basidiomycota</taxon>
        <taxon>Agaricomycotina</taxon>
        <taxon>Agaricomycetes</taxon>
        <taxon>Polyporales</taxon>
        <taxon>Meruliaceae</taxon>
        <taxon>Hermanssonia</taxon>
    </lineage>
</organism>
<name>A0A4S4K5Y9_9APHY</name>
<protein>
    <submittedName>
        <fullName evidence="2">Uncharacterized protein</fullName>
    </submittedName>
</protein>
<accession>A0A4S4K5Y9</accession>
<evidence type="ECO:0000313" key="2">
    <source>
        <dbReference type="EMBL" id="THG93154.1"/>
    </source>
</evidence>
<gene>
    <name evidence="2" type="ORF">EW026_g8006</name>
</gene>
<keyword evidence="3" id="KW-1185">Reference proteome</keyword>
<dbReference type="EMBL" id="SGPJ01000755">
    <property type="protein sequence ID" value="THG93154.1"/>
    <property type="molecule type" value="Genomic_DNA"/>
</dbReference>
<evidence type="ECO:0000313" key="3">
    <source>
        <dbReference type="Proteomes" id="UP000309038"/>
    </source>
</evidence>
<sequence length="163" mass="17786">MIANSAEQAALADATTPSSSKKKTKAKEISEPTELDEFGLTQVTSTRAPDSIPILHNNMRMLASQVLGLRESLEHVCADLQTTVHCALNSIPAAASSHLAEARPQDSTETLQQILATIANLQGLRDDFRTLEVTQVQVVSLLHDRITANEEHHRQLVDTVRSL</sequence>
<feature type="region of interest" description="Disordered" evidence="1">
    <location>
        <begin position="1"/>
        <end position="36"/>
    </location>
</feature>
<dbReference type="AlphaFoldDB" id="A0A4S4K5Y9"/>